<comment type="caution">
    <text evidence="1">The sequence shown here is derived from an EMBL/GenBank/DDBJ whole genome shotgun (WGS) entry which is preliminary data.</text>
</comment>
<evidence type="ECO:0000313" key="2">
    <source>
        <dbReference type="Proteomes" id="UP000801492"/>
    </source>
</evidence>
<sequence length="80" mass="8662">MRKEVSDEAQYGNATSVSLQSRPGLARFLSLPFDKTTPERTPLWDGGKSASGFDAMPKRDSRCRLPGGVPCVAKSLATVY</sequence>
<accession>A0A8K0CX22</accession>
<proteinExistence type="predicted"/>
<dbReference type="EMBL" id="VTPC01008370">
    <property type="protein sequence ID" value="KAF2892907.1"/>
    <property type="molecule type" value="Genomic_DNA"/>
</dbReference>
<dbReference type="Proteomes" id="UP000801492">
    <property type="component" value="Unassembled WGS sequence"/>
</dbReference>
<gene>
    <name evidence="1" type="ORF">ILUMI_13266</name>
</gene>
<protein>
    <submittedName>
        <fullName evidence="1">Uncharacterized protein</fullName>
    </submittedName>
</protein>
<dbReference type="AlphaFoldDB" id="A0A8K0CX22"/>
<keyword evidence="2" id="KW-1185">Reference proteome</keyword>
<name>A0A8K0CX22_IGNLU</name>
<evidence type="ECO:0000313" key="1">
    <source>
        <dbReference type="EMBL" id="KAF2892907.1"/>
    </source>
</evidence>
<reference evidence="1" key="1">
    <citation type="submission" date="2019-08" db="EMBL/GenBank/DDBJ databases">
        <title>The genome of the North American firefly Photinus pyralis.</title>
        <authorList>
            <consortium name="Photinus pyralis genome working group"/>
            <person name="Fallon T.R."/>
            <person name="Sander Lower S.E."/>
            <person name="Weng J.-K."/>
        </authorList>
    </citation>
    <scope>NUCLEOTIDE SEQUENCE</scope>
    <source>
        <strain evidence="1">TRF0915ILg1</strain>
        <tissue evidence="1">Whole body</tissue>
    </source>
</reference>
<organism evidence="1 2">
    <name type="scientific">Ignelater luminosus</name>
    <name type="common">Cucubano</name>
    <name type="synonym">Pyrophorus luminosus</name>
    <dbReference type="NCBI Taxonomy" id="2038154"/>
    <lineage>
        <taxon>Eukaryota</taxon>
        <taxon>Metazoa</taxon>
        <taxon>Ecdysozoa</taxon>
        <taxon>Arthropoda</taxon>
        <taxon>Hexapoda</taxon>
        <taxon>Insecta</taxon>
        <taxon>Pterygota</taxon>
        <taxon>Neoptera</taxon>
        <taxon>Endopterygota</taxon>
        <taxon>Coleoptera</taxon>
        <taxon>Polyphaga</taxon>
        <taxon>Elateriformia</taxon>
        <taxon>Elateroidea</taxon>
        <taxon>Elateridae</taxon>
        <taxon>Agrypninae</taxon>
        <taxon>Pyrophorini</taxon>
        <taxon>Ignelater</taxon>
    </lineage>
</organism>